<dbReference type="EMBL" id="JADGJD010001330">
    <property type="protein sequence ID" value="KAJ3043851.1"/>
    <property type="molecule type" value="Genomic_DNA"/>
</dbReference>
<accession>A0AAD5X1R5</accession>
<organism evidence="1 2">
    <name type="scientific">Rhizophlyctis rosea</name>
    <dbReference type="NCBI Taxonomy" id="64517"/>
    <lineage>
        <taxon>Eukaryota</taxon>
        <taxon>Fungi</taxon>
        <taxon>Fungi incertae sedis</taxon>
        <taxon>Chytridiomycota</taxon>
        <taxon>Chytridiomycota incertae sedis</taxon>
        <taxon>Chytridiomycetes</taxon>
        <taxon>Rhizophlyctidales</taxon>
        <taxon>Rhizophlyctidaceae</taxon>
        <taxon>Rhizophlyctis</taxon>
    </lineage>
</organism>
<comment type="caution">
    <text evidence="1">The sequence shown here is derived from an EMBL/GenBank/DDBJ whole genome shotgun (WGS) entry which is preliminary data.</text>
</comment>
<keyword evidence="2" id="KW-1185">Reference proteome</keyword>
<gene>
    <name evidence="1" type="ORF">HK097_001643</name>
</gene>
<reference evidence="1" key="1">
    <citation type="submission" date="2020-05" db="EMBL/GenBank/DDBJ databases">
        <title>Phylogenomic resolution of chytrid fungi.</title>
        <authorList>
            <person name="Stajich J.E."/>
            <person name="Amses K."/>
            <person name="Simmons R."/>
            <person name="Seto K."/>
            <person name="Myers J."/>
            <person name="Bonds A."/>
            <person name="Quandt C.A."/>
            <person name="Barry K."/>
            <person name="Liu P."/>
            <person name="Grigoriev I."/>
            <person name="Longcore J.E."/>
            <person name="James T.Y."/>
        </authorList>
    </citation>
    <scope>NUCLEOTIDE SEQUENCE</scope>
    <source>
        <strain evidence="1">JEL0318</strain>
    </source>
</reference>
<protein>
    <submittedName>
        <fullName evidence="1">Uncharacterized protein</fullName>
    </submittedName>
</protein>
<sequence length="374" mass="44002">MEANMFIHKKRRSDQIELPTQLSLQVPQFEAIAYRLVNEGNPKKPHRWLKMCIDFYKANLLTNVMDLSELQEKIYNHLNSKKSGNEKLVSKDTSTLLQYVGYVATFLGYVNDKELKHFGLTLSQKEVVKQRIFDFKNEKIDLLEKHRTQDTLSAKEEKNLENAPSLADMIALIREIYHNEVRELYDSASPNRHRFKIEKYIILMLYILEPNVRSALHQLKFNGNCLYDNIIMFAIDGKVTICLNQMKRDTQTPILMQLCEESATMMRKHYEVFLKGTDSSYMFKNFHWKPWTPEAWNNNIRTTLKDLFPDSNLGPRLLRILEITTSWDADMTVEEKTQFAQARGQLYVPGQSELYNRNRSRFRLGKLKRSADLM</sequence>
<evidence type="ECO:0000313" key="1">
    <source>
        <dbReference type="EMBL" id="KAJ3043851.1"/>
    </source>
</evidence>
<dbReference type="Proteomes" id="UP001212841">
    <property type="component" value="Unassembled WGS sequence"/>
</dbReference>
<dbReference type="AlphaFoldDB" id="A0AAD5X1R5"/>
<proteinExistence type="predicted"/>
<name>A0AAD5X1R5_9FUNG</name>
<evidence type="ECO:0000313" key="2">
    <source>
        <dbReference type="Proteomes" id="UP001212841"/>
    </source>
</evidence>